<gene>
    <name evidence="5" type="ordered locus">BMULJ_02760</name>
</gene>
<name>A0A0H3KMA7_BURM1</name>
<dbReference type="RefSeq" id="WP_006415526.1">
    <property type="nucleotide sequence ID" value="NC_010084.1"/>
</dbReference>
<keyword evidence="2" id="KW-0238">DNA-binding</keyword>
<organism evidence="5 6">
    <name type="scientific">Burkholderia multivorans (strain ATCC 17616 / 249)</name>
    <dbReference type="NCBI Taxonomy" id="395019"/>
    <lineage>
        <taxon>Bacteria</taxon>
        <taxon>Pseudomonadati</taxon>
        <taxon>Pseudomonadota</taxon>
        <taxon>Betaproteobacteria</taxon>
        <taxon>Burkholderiales</taxon>
        <taxon>Burkholderiaceae</taxon>
        <taxon>Burkholderia</taxon>
        <taxon>Burkholderia cepacia complex</taxon>
    </lineage>
</organism>
<sequence length="328" mass="37594">MATFSQRNGRWQVKINRKGFPTQYRSFATKAEGQVWARSVETAMDDGTWVDPAGTTDVTFGKLLERYRESITPTKRSRRSEEYRIGKMLRHKIAEYSMRNLTASLVADYRDQRLKVATNSCVCRELATISAVITHAQREWGLSITNPAKLVKKPRLPPGRNRILKPAELDRLLHELHAERHELRSRWLLPLAKLALETAMRQGELLSLEWRHVDFDQRTAYLPMTKNGKDRHVPLSSAAIAILESLERIDERVIPITQNVVLCAWPRACKRAAIENFHFHDLRHMATTNLAKKLPNVIELASVTGHSNVQMLSRYYHTSAGELARKLG</sequence>
<evidence type="ECO:0000313" key="6">
    <source>
        <dbReference type="Proteomes" id="UP000008815"/>
    </source>
</evidence>
<dbReference type="InterPro" id="IPR013762">
    <property type="entry name" value="Integrase-like_cat_sf"/>
</dbReference>
<dbReference type="HOGENOM" id="CLU_027562_32_1_4"/>
<dbReference type="SUPFAM" id="SSF56349">
    <property type="entry name" value="DNA breaking-rejoining enzymes"/>
    <property type="match status" value="1"/>
</dbReference>
<dbReference type="eggNOG" id="COG0582">
    <property type="taxonomic scope" value="Bacteria"/>
</dbReference>
<dbReference type="AlphaFoldDB" id="A0A0H3KMA7"/>
<dbReference type="Gene3D" id="1.10.150.130">
    <property type="match status" value="1"/>
</dbReference>
<keyword evidence="1" id="KW-0229">DNA integration</keyword>
<evidence type="ECO:0000259" key="4">
    <source>
        <dbReference type="PROSITE" id="PS51898"/>
    </source>
</evidence>
<keyword evidence="3" id="KW-0233">DNA recombination</keyword>
<dbReference type="EMBL" id="AP009385">
    <property type="protein sequence ID" value="BAG44648.1"/>
    <property type="molecule type" value="Genomic_DNA"/>
</dbReference>
<dbReference type="Proteomes" id="UP000008815">
    <property type="component" value="Chromosome 1"/>
</dbReference>
<dbReference type="KEGG" id="bmj:BMULJ_02760"/>
<keyword evidence="6" id="KW-1185">Reference proteome</keyword>
<dbReference type="InterPro" id="IPR011010">
    <property type="entry name" value="DNA_brk_join_enz"/>
</dbReference>
<protein>
    <submittedName>
        <fullName evidence="5">Tyrosine recombinase</fullName>
    </submittedName>
</protein>
<dbReference type="Gene3D" id="1.10.443.10">
    <property type="entry name" value="Intergrase catalytic core"/>
    <property type="match status" value="1"/>
</dbReference>
<evidence type="ECO:0000313" key="5">
    <source>
        <dbReference type="EMBL" id="BAG44648.1"/>
    </source>
</evidence>
<accession>A0A0H3KMA7</accession>
<dbReference type="CDD" id="cd00796">
    <property type="entry name" value="INT_Rci_Hp1_C"/>
    <property type="match status" value="1"/>
</dbReference>
<dbReference type="InterPro" id="IPR050090">
    <property type="entry name" value="Tyrosine_recombinase_XerCD"/>
</dbReference>
<dbReference type="PANTHER" id="PTHR30349">
    <property type="entry name" value="PHAGE INTEGRASE-RELATED"/>
    <property type="match status" value="1"/>
</dbReference>
<evidence type="ECO:0000256" key="3">
    <source>
        <dbReference type="ARBA" id="ARBA00023172"/>
    </source>
</evidence>
<evidence type="ECO:0000256" key="1">
    <source>
        <dbReference type="ARBA" id="ARBA00022908"/>
    </source>
</evidence>
<dbReference type="GO" id="GO:0003677">
    <property type="term" value="F:DNA binding"/>
    <property type="evidence" value="ECO:0007669"/>
    <property type="project" value="UniProtKB-KW"/>
</dbReference>
<dbReference type="GO" id="GO:0006310">
    <property type="term" value="P:DNA recombination"/>
    <property type="evidence" value="ECO:0007669"/>
    <property type="project" value="UniProtKB-KW"/>
</dbReference>
<dbReference type="PANTHER" id="PTHR30349:SF94">
    <property type="entry name" value="INTEGRASE_RECOMBINASE HI_1414-RELATED"/>
    <property type="match status" value="1"/>
</dbReference>
<reference evidence="5 6" key="1">
    <citation type="submission" date="2007-04" db="EMBL/GenBank/DDBJ databases">
        <title>Complete genome sequence of Burkholderia multivorans ATCC 17616.</title>
        <authorList>
            <person name="Ohtsubo Y."/>
            <person name="Yamashita A."/>
            <person name="Kurokawa K."/>
            <person name="Takami H."/>
            <person name="Yuhara S."/>
            <person name="Nishiyama E."/>
            <person name="Endo R."/>
            <person name="Miyazaki R."/>
            <person name="Ono A."/>
            <person name="Yano K."/>
            <person name="Ito M."/>
            <person name="Sota M."/>
            <person name="Yuji N."/>
            <person name="Hattori M."/>
            <person name="Tsuda M."/>
        </authorList>
    </citation>
    <scope>NUCLEOTIDE SEQUENCE [LARGE SCALE GENOMIC DNA]</scope>
    <source>
        <strain evidence="6">ATCC 17616 / 249</strain>
    </source>
</reference>
<evidence type="ECO:0000256" key="2">
    <source>
        <dbReference type="ARBA" id="ARBA00023125"/>
    </source>
</evidence>
<proteinExistence type="predicted"/>
<dbReference type="Pfam" id="PF00589">
    <property type="entry name" value="Phage_integrase"/>
    <property type="match status" value="1"/>
</dbReference>
<dbReference type="KEGG" id="bmu:Bmul_0495"/>
<dbReference type="GO" id="GO:0015074">
    <property type="term" value="P:DNA integration"/>
    <property type="evidence" value="ECO:0007669"/>
    <property type="project" value="UniProtKB-KW"/>
</dbReference>
<dbReference type="PROSITE" id="PS51898">
    <property type="entry name" value="TYR_RECOMBINASE"/>
    <property type="match status" value="1"/>
</dbReference>
<feature type="domain" description="Tyr recombinase" evidence="4">
    <location>
        <begin position="159"/>
        <end position="328"/>
    </location>
</feature>
<dbReference type="InterPro" id="IPR002104">
    <property type="entry name" value="Integrase_catalytic"/>
</dbReference>
<dbReference type="InterPro" id="IPR010998">
    <property type="entry name" value="Integrase_recombinase_N"/>
</dbReference>